<sequence>MSRDPPSWQPAVRARQSPHRPPWRPMPLPRRPGPLRFSEPGRSGPFCLCGEYFRPLYAERLIFPGTVLD</sequence>
<protein>
    <submittedName>
        <fullName evidence="2">Uncharacterized protein</fullName>
    </submittedName>
</protein>
<dbReference type="STRING" id="1238182.C882_3487"/>
<organism evidence="2 3">
    <name type="scientific">Caenispirillum salinarum AK4</name>
    <dbReference type="NCBI Taxonomy" id="1238182"/>
    <lineage>
        <taxon>Bacteria</taxon>
        <taxon>Pseudomonadati</taxon>
        <taxon>Pseudomonadota</taxon>
        <taxon>Alphaproteobacteria</taxon>
        <taxon>Rhodospirillales</taxon>
        <taxon>Novispirillaceae</taxon>
        <taxon>Caenispirillum</taxon>
    </lineage>
</organism>
<feature type="compositionally biased region" description="Pro residues" evidence="1">
    <location>
        <begin position="23"/>
        <end position="32"/>
    </location>
</feature>
<evidence type="ECO:0000256" key="1">
    <source>
        <dbReference type="SAM" id="MobiDB-lite"/>
    </source>
</evidence>
<gene>
    <name evidence="2" type="ORF">C882_3487</name>
</gene>
<dbReference type="AlphaFoldDB" id="K9H2E4"/>
<dbReference type="Proteomes" id="UP000009881">
    <property type="component" value="Unassembled WGS sequence"/>
</dbReference>
<evidence type="ECO:0000313" key="3">
    <source>
        <dbReference type="Proteomes" id="UP000009881"/>
    </source>
</evidence>
<name>K9H2E4_9PROT</name>
<feature type="region of interest" description="Disordered" evidence="1">
    <location>
        <begin position="1"/>
        <end position="37"/>
    </location>
</feature>
<comment type="caution">
    <text evidence="2">The sequence shown here is derived from an EMBL/GenBank/DDBJ whole genome shotgun (WGS) entry which is preliminary data.</text>
</comment>
<accession>K9H2E4</accession>
<evidence type="ECO:0000313" key="2">
    <source>
        <dbReference type="EMBL" id="EKV31737.1"/>
    </source>
</evidence>
<dbReference type="EMBL" id="ANHY01000005">
    <property type="protein sequence ID" value="EKV31737.1"/>
    <property type="molecule type" value="Genomic_DNA"/>
</dbReference>
<proteinExistence type="predicted"/>
<reference evidence="2 3" key="1">
    <citation type="journal article" date="2013" name="Genome Announc.">
        <title>Draft Genome Sequence of an Alphaproteobacterium, Caenispirillum salinarum AK4(T), Isolated from a Solar Saltern.</title>
        <authorList>
            <person name="Khatri I."/>
            <person name="Singh A."/>
            <person name="Korpole S."/>
            <person name="Pinnaka A.K."/>
            <person name="Subramanian S."/>
        </authorList>
    </citation>
    <scope>NUCLEOTIDE SEQUENCE [LARGE SCALE GENOMIC DNA]</scope>
    <source>
        <strain evidence="2 3">AK4</strain>
    </source>
</reference>
<keyword evidence="3" id="KW-1185">Reference proteome</keyword>